<evidence type="ECO:0000313" key="2">
    <source>
        <dbReference type="Proteomes" id="UP001153334"/>
    </source>
</evidence>
<reference evidence="1" key="1">
    <citation type="submission" date="2022-11" db="EMBL/GenBank/DDBJ databases">
        <title>Genome Sequence of Nemania bipapillata.</title>
        <authorList>
            <person name="Buettner E."/>
        </authorList>
    </citation>
    <scope>NUCLEOTIDE SEQUENCE</scope>
    <source>
        <strain evidence="1">CP14</strain>
    </source>
</reference>
<comment type="caution">
    <text evidence="1">The sequence shown here is derived from an EMBL/GenBank/DDBJ whole genome shotgun (WGS) entry which is preliminary data.</text>
</comment>
<organism evidence="1 2">
    <name type="scientific">Nemania bipapillata</name>
    <dbReference type="NCBI Taxonomy" id="110536"/>
    <lineage>
        <taxon>Eukaryota</taxon>
        <taxon>Fungi</taxon>
        <taxon>Dikarya</taxon>
        <taxon>Ascomycota</taxon>
        <taxon>Pezizomycotina</taxon>
        <taxon>Sordariomycetes</taxon>
        <taxon>Xylariomycetidae</taxon>
        <taxon>Xylariales</taxon>
        <taxon>Xylariaceae</taxon>
        <taxon>Nemania</taxon>
    </lineage>
</organism>
<protein>
    <submittedName>
        <fullName evidence="1">Uncharacterized protein</fullName>
    </submittedName>
</protein>
<gene>
    <name evidence="1" type="ORF">ONZ43_g7657</name>
</gene>
<name>A0ACC2HPV2_9PEZI</name>
<sequence length="335" mass="37357">MADTEDSDDGHGIPAPHTPPPPRRARPESFHRDGSDASPANLSPPASPSMSLSSLGMSPLSPLRRQFSPASLAPSSPLYPQSESDHLGPDHGDHETTTQGSRDALVQRLNDLAGRLSRQDLIEDESIHVLQAKVNELENVLSTPGHAPKTKTKTRRPRRRDGRDFYSEPLHPDNMLPSDVSSLASSTQPSPFVKTRVRRRVEAKADASTSNMTVAQAEKVIAEAQGLYKNLEVVISNLRDRQEETEATYPRAPHYTARTERERKESDAELLQLQIQLKAIEVQCLSYVPQDADQELRESIDTWKMEWSALKQKKARNRERHGDTPTRRRAAPPAE</sequence>
<evidence type="ECO:0000313" key="1">
    <source>
        <dbReference type="EMBL" id="KAJ8104855.1"/>
    </source>
</evidence>
<proteinExistence type="predicted"/>
<dbReference type="Proteomes" id="UP001153334">
    <property type="component" value="Unassembled WGS sequence"/>
</dbReference>
<keyword evidence="2" id="KW-1185">Reference proteome</keyword>
<accession>A0ACC2HPV2</accession>
<dbReference type="EMBL" id="JAPESX010003489">
    <property type="protein sequence ID" value="KAJ8104855.1"/>
    <property type="molecule type" value="Genomic_DNA"/>
</dbReference>